<evidence type="ECO:0008006" key="4">
    <source>
        <dbReference type="Google" id="ProtNLM"/>
    </source>
</evidence>
<protein>
    <recommendedName>
        <fullName evidence="4">Lipoprotein</fullName>
    </recommendedName>
</protein>
<evidence type="ECO:0000313" key="2">
    <source>
        <dbReference type="EMBL" id="QJD98768.1"/>
    </source>
</evidence>
<keyword evidence="1" id="KW-0732">Signal</keyword>
<dbReference type="Proteomes" id="UP000502415">
    <property type="component" value="Chromosome"/>
</dbReference>
<feature type="signal peptide" evidence="1">
    <location>
        <begin position="1"/>
        <end position="27"/>
    </location>
</feature>
<dbReference type="EMBL" id="CP051685">
    <property type="protein sequence ID" value="QJD98768.1"/>
    <property type="molecule type" value="Genomic_DNA"/>
</dbReference>
<feature type="chain" id="PRO_5030830247" description="Lipoprotein" evidence="1">
    <location>
        <begin position="28"/>
        <end position="104"/>
    </location>
</feature>
<organism evidence="2 3">
    <name type="scientific">Massilia forsythiae</name>
    <dbReference type="NCBI Taxonomy" id="2728020"/>
    <lineage>
        <taxon>Bacteria</taxon>
        <taxon>Pseudomonadati</taxon>
        <taxon>Pseudomonadota</taxon>
        <taxon>Betaproteobacteria</taxon>
        <taxon>Burkholderiales</taxon>
        <taxon>Oxalobacteraceae</taxon>
        <taxon>Telluria group</taxon>
        <taxon>Massilia</taxon>
    </lineage>
</organism>
<dbReference type="KEGG" id="mfy:HH212_00860"/>
<name>A0A7Z2VT84_9BURK</name>
<accession>A0A7Z2VT84</accession>
<dbReference type="PROSITE" id="PS51257">
    <property type="entry name" value="PROKAR_LIPOPROTEIN"/>
    <property type="match status" value="1"/>
</dbReference>
<proteinExistence type="predicted"/>
<keyword evidence="3" id="KW-1185">Reference proteome</keyword>
<reference evidence="2 3" key="1">
    <citation type="submission" date="2020-04" db="EMBL/GenBank/DDBJ databases">
        <title>Genome sequencing of novel species.</title>
        <authorList>
            <person name="Heo J."/>
            <person name="Kim S.-J."/>
            <person name="Kim J.-S."/>
            <person name="Hong S.-B."/>
            <person name="Kwon S.-W."/>
        </authorList>
    </citation>
    <scope>NUCLEOTIDE SEQUENCE [LARGE SCALE GENOMIC DNA]</scope>
    <source>
        <strain evidence="2 3">GN2-R2</strain>
    </source>
</reference>
<dbReference type="AlphaFoldDB" id="A0A7Z2VT84"/>
<dbReference type="RefSeq" id="WP_169433666.1">
    <property type="nucleotide sequence ID" value="NZ_CP051685.1"/>
</dbReference>
<evidence type="ECO:0000256" key="1">
    <source>
        <dbReference type="SAM" id="SignalP"/>
    </source>
</evidence>
<sequence length="104" mass="10518">MTSSILRTATFRTVFAFGLAAMLGACGGNPQDVQPLQSAASVQSAATGGAAVAVALPAVDPAAMPAPDCAADNCRGLRIIDANAEAFRYDAMRRAAFDSGNPQS</sequence>
<evidence type="ECO:0000313" key="3">
    <source>
        <dbReference type="Proteomes" id="UP000502415"/>
    </source>
</evidence>
<gene>
    <name evidence="2" type="ORF">HH212_00860</name>
</gene>